<dbReference type="GO" id="GO:0006865">
    <property type="term" value="P:amino acid transport"/>
    <property type="evidence" value="ECO:0007669"/>
    <property type="project" value="UniProtKB-KW"/>
</dbReference>
<dbReference type="NCBIfam" id="TIGR03863">
    <property type="entry name" value="PQQ_ABC_bind"/>
    <property type="match status" value="1"/>
</dbReference>
<protein>
    <submittedName>
        <fullName evidence="3">Branched-chain amino acid ABC transporter substrate-binding protein</fullName>
    </submittedName>
</protein>
<reference evidence="3" key="1">
    <citation type="journal article" date="2020" name="mSystems">
        <title>Genome- and Community-Level Interaction Insights into Carbon Utilization and Element Cycling Functions of Hydrothermarchaeota in Hydrothermal Sediment.</title>
        <authorList>
            <person name="Zhou Z."/>
            <person name="Liu Y."/>
            <person name="Xu W."/>
            <person name="Pan J."/>
            <person name="Luo Z.H."/>
            <person name="Li M."/>
        </authorList>
    </citation>
    <scope>NUCLEOTIDE SEQUENCE</scope>
    <source>
        <strain evidence="3">SpSt-997</strain>
    </source>
</reference>
<feature type="signal peptide" evidence="2">
    <location>
        <begin position="1"/>
        <end position="30"/>
    </location>
</feature>
<evidence type="ECO:0000256" key="1">
    <source>
        <dbReference type="ARBA" id="ARBA00022970"/>
    </source>
</evidence>
<dbReference type="PANTHER" id="PTHR30483">
    <property type="entry name" value="LEUCINE-SPECIFIC-BINDING PROTEIN"/>
    <property type="match status" value="1"/>
</dbReference>
<name>A0A8J4HAU0_9PROT</name>
<evidence type="ECO:0000313" key="3">
    <source>
        <dbReference type="EMBL" id="HGC42923.1"/>
    </source>
</evidence>
<feature type="chain" id="PRO_5035150710" evidence="2">
    <location>
        <begin position="31"/>
        <end position="410"/>
    </location>
</feature>
<dbReference type="CDD" id="cd06268">
    <property type="entry name" value="PBP1_ABC_transporter_LIVBP-like"/>
    <property type="match status" value="1"/>
</dbReference>
<keyword evidence="1" id="KW-0813">Transport</keyword>
<dbReference type="InterPro" id="IPR022478">
    <property type="entry name" value="ABC_transptr_sub-bd_PQQ"/>
</dbReference>
<keyword evidence="2" id="KW-0732">Signal</keyword>
<accession>A0A8J4HAU0</accession>
<gene>
    <name evidence="3" type="ORF">ENY07_06850</name>
</gene>
<proteinExistence type="predicted"/>
<dbReference type="SUPFAM" id="SSF53822">
    <property type="entry name" value="Periplasmic binding protein-like I"/>
    <property type="match status" value="1"/>
</dbReference>
<comment type="caution">
    <text evidence="3">The sequence shown here is derived from an EMBL/GenBank/DDBJ whole genome shotgun (WGS) entry which is preliminary data.</text>
</comment>
<dbReference type="AlphaFoldDB" id="A0A8J4HAU0"/>
<evidence type="ECO:0000256" key="2">
    <source>
        <dbReference type="SAM" id="SignalP"/>
    </source>
</evidence>
<dbReference type="EMBL" id="DTQM01000130">
    <property type="protein sequence ID" value="HGC42923.1"/>
    <property type="molecule type" value="Genomic_DNA"/>
</dbReference>
<dbReference type="Gene3D" id="3.40.50.2300">
    <property type="match status" value="2"/>
</dbReference>
<dbReference type="InterPro" id="IPR051010">
    <property type="entry name" value="BCAA_transport"/>
</dbReference>
<dbReference type="PANTHER" id="PTHR30483:SF6">
    <property type="entry name" value="PERIPLASMIC BINDING PROTEIN OF ABC TRANSPORTER FOR NATURAL AMINO ACIDS"/>
    <property type="match status" value="1"/>
</dbReference>
<dbReference type="InterPro" id="IPR028082">
    <property type="entry name" value="Peripla_BP_I"/>
</dbReference>
<sequence length="410" mass="44365">MPFRRARSLLLMALLVLAGAGPLVPRPARAQTNPAPPPASTLDIVYLGLAQRPVAPESALGQPATDDGLAGARVALADDNTTGRFIGQGFALDTAIAPDEAGVLAALRDRLGKGARAFVTDLPPALLLKAADLPEARGATLIDATTSDDMLRAEGCRANVLHVLPSRAMRADALMQYLVVKNWRRVMLLAGSTLEDRAAAEAFRRAAKKFQIRIVADKTWTFNPAEQRADTGHFEVNTEVANITQGVDYDILIAADEEDNFADQLGYRATLARPVAGAAGLMPVAWSPVYDETGATQLQNRFFRSAHRVMTERDYGAWMAVRAFGEAVIRTNSTDPATIGAYLRGPKFELAAFKGERLSFRPWDGQLRQPVLLVDPVSLVSISPQPGFLHQFFETDTLGVDQPESACHMH</sequence>
<keyword evidence="1" id="KW-0029">Amino-acid transport</keyword>
<organism evidence="3">
    <name type="scientific">Acidicaldus sp</name>
    <dbReference type="NCBI Taxonomy" id="1872105"/>
    <lineage>
        <taxon>Bacteria</taxon>
        <taxon>Pseudomonadati</taxon>
        <taxon>Pseudomonadota</taxon>
        <taxon>Alphaproteobacteria</taxon>
        <taxon>Acetobacterales</taxon>
        <taxon>Acetobacteraceae</taxon>
        <taxon>Acidicaldus</taxon>
    </lineage>
</organism>